<feature type="region of interest" description="Disordered" evidence="1">
    <location>
        <begin position="21"/>
        <end position="44"/>
    </location>
</feature>
<gene>
    <name evidence="2" type="ORF">PoMZ_01939</name>
</gene>
<dbReference type="EMBL" id="CP034205">
    <property type="protein sequence ID" value="QBZ57020.1"/>
    <property type="molecule type" value="Genomic_DNA"/>
</dbReference>
<accession>A0A4P7NA35</accession>
<protein>
    <submittedName>
        <fullName evidence="2">Uncharacterized protein</fullName>
    </submittedName>
</protein>
<organism evidence="2 3">
    <name type="scientific">Pyricularia oryzae</name>
    <name type="common">Rice blast fungus</name>
    <name type="synonym">Magnaporthe oryzae</name>
    <dbReference type="NCBI Taxonomy" id="318829"/>
    <lineage>
        <taxon>Eukaryota</taxon>
        <taxon>Fungi</taxon>
        <taxon>Dikarya</taxon>
        <taxon>Ascomycota</taxon>
        <taxon>Pezizomycotina</taxon>
        <taxon>Sordariomycetes</taxon>
        <taxon>Sordariomycetidae</taxon>
        <taxon>Magnaporthales</taxon>
        <taxon>Pyriculariaceae</taxon>
        <taxon>Pyricularia</taxon>
    </lineage>
</organism>
<reference evidence="2 3" key="1">
    <citation type="journal article" date="2019" name="Mol. Biol. Evol.">
        <title>Blast fungal genomes show frequent chromosomal changes, gene gains and losses, and effector gene turnover.</title>
        <authorList>
            <person name="Gomez Luciano L.B."/>
            <person name="Jason Tsai I."/>
            <person name="Chuma I."/>
            <person name="Tosa Y."/>
            <person name="Chen Y.H."/>
            <person name="Li J.Y."/>
            <person name="Li M.Y."/>
            <person name="Jade Lu M.Y."/>
            <person name="Nakayashiki H."/>
            <person name="Li W.H."/>
        </authorList>
    </citation>
    <scope>NUCLEOTIDE SEQUENCE [LARGE SCALE GENOMIC DNA]</scope>
    <source>
        <strain evidence="2">MZ5-1-6</strain>
    </source>
</reference>
<name>A0A4P7NA35_PYROR</name>
<dbReference type="Proteomes" id="UP000294847">
    <property type="component" value="Chromosome 2"/>
</dbReference>
<sequence>MVGLRSDTNLFWLKRLTCRTSGAGGRSSVSRRKRDTSTLTSASSNRSRSSASALAVMACDSTLTLPWNTRWTILLPGLVREPPRPRWRLLRNHDKKSTGSDCAVRVKRLLDRSETSCSSSWGETWALNARGFQILRKSVAVRLTSSLWLCDRSSSRKKLRSGGTCASACTTTLR</sequence>
<proteinExistence type="predicted"/>
<dbReference type="AlphaFoldDB" id="A0A4P7NA35"/>
<evidence type="ECO:0000256" key="1">
    <source>
        <dbReference type="SAM" id="MobiDB-lite"/>
    </source>
</evidence>
<evidence type="ECO:0000313" key="2">
    <source>
        <dbReference type="EMBL" id="QBZ57020.1"/>
    </source>
</evidence>
<evidence type="ECO:0000313" key="3">
    <source>
        <dbReference type="Proteomes" id="UP000294847"/>
    </source>
</evidence>